<dbReference type="Pfam" id="PF04059">
    <property type="entry name" value="RRM_2"/>
    <property type="match status" value="1"/>
</dbReference>
<evidence type="ECO:0000313" key="6">
    <source>
        <dbReference type="Proteomes" id="UP001239445"/>
    </source>
</evidence>
<dbReference type="PROSITE" id="PS50102">
    <property type="entry name" value="RRM"/>
    <property type="match status" value="1"/>
</dbReference>
<reference evidence="5" key="1">
    <citation type="submission" date="2023-06" db="EMBL/GenBank/DDBJ databases">
        <title>Genome-scale phylogeny and comparative genomics of the fungal order Sordariales.</title>
        <authorList>
            <consortium name="Lawrence Berkeley National Laboratory"/>
            <person name="Hensen N."/>
            <person name="Bonometti L."/>
            <person name="Westerberg I."/>
            <person name="Brannstrom I.O."/>
            <person name="Guillou S."/>
            <person name="Cros-Aarteil S."/>
            <person name="Calhoun S."/>
            <person name="Haridas S."/>
            <person name="Kuo A."/>
            <person name="Mondo S."/>
            <person name="Pangilinan J."/>
            <person name="Riley R."/>
            <person name="Labutti K."/>
            <person name="Andreopoulos B."/>
            <person name="Lipzen A."/>
            <person name="Chen C."/>
            <person name="Yanf M."/>
            <person name="Daum C."/>
            <person name="Ng V."/>
            <person name="Clum A."/>
            <person name="Steindorff A."/>
            <person name="Ohm R."/>
            <person name="Martin F."/>
            <person name="Silar P."/>
            <person name="Natvig D."/>
            <person name="Lalanne C."/>
            <person name="Gautier V."/>
            <person name="Ament-Velasquez S.L."/>
            <person name="Kruys A."/>
            <person name="Hutchinson M.I."/>
            <person name="Powell A.J."/>
            <person name="Barry K."/>
            <person name="Miller A.N."/>
            <person name="Grigoriev I.V."/>
            <person name="Debuchy R."/>
            <person name="Gladieux P."/>
            <person name="Thoren M.H."/>
            <person name="Johannesson H."/>
        </authorList>
    </citation>
    <scope>NUCLEOTIDE SEQUENCE</scope>
    <source>
        <strain evidence="5">PSN4</strain>
    </source>
</reference>
<feature type="compositionally biased region" description="Polar residues" evidence="3">
    <location>
        <begin position="55"/>
        <end position="68"/>
    </location>
</feature>
<dbReference type="GO" id="GO:0003723">
    <property type="term" value="F:RNA binding"/>
    <property type="evidence" value="ECO:0007669"/>
    <property type="project" value="UniProtKB-UniRule"/>
</dbReference>
<evidence type="ECO:0000256" key="3">
    <source>
        <dbReference type="SAM" id="MobiDB-lite"/>
    </source>
</evidence>
<gene>
    <name evidence="5" type="ORF">QBC47DRAFT_412817</name>
</gene>
<dbReference type="PANTHER" id="PTHR23189">
    <property type="entry name" value="RNA RECOGNITION MOTIF-CONTAINING"/>
    <property type="match status" value="1"/>
</dbReference>
<keyword evidence="6" id="KW-1185">Reference proteome</keyword>
<proteinExistence type="predicted"/>
<evidence type="ECO:0000256" key="2">
    <source>
        <dbReference type="PROSITE-ProRule" id="PRU00176"/>
    </source>
</evidence>
<accession>A0AAJ0BDX5</accession>
<dbReference type="InterPro" id="IPR035979">
    <property type="entry name" value="RBD_domain_sf"/>
</dbReference>
<organism evidence="5 6">
    <name type="scientific">Echria macrotheca</name>
    <dbReference type="NCBI Taxonomy" id="438768"/>
    <lineage>
        <taxon>Eukaryota</taxon>
        <taxon>Fungi</taxon>
        <taxon>Dikarya</taxon>
        <taxon>Ascomycota</taxon>
        <taxon>Pezizomycotina</taxon>
        <taxon>Sordariomycetes</taxon>
        <taxon>Sordariomycetidae</taxon>
        <taxon>Sordariales</taxon>
        <taxon>Schizotheciaceae</taxon>
        <taxon>Echria</taxon>
    </lineage>
</organism>
<evidence type="ECO:0000313" key="5">
    <source>
        <dbReference type="EMBL" id="KAK1756242.1"/>
    </source>
</evidence>
<comment type="caution">
    <text evidence="5">The sequence shown here is derived from an EMBL/GenBank/DDBJ whole genome shotgun (WGS) entry which is preliminary data.</text>
</comment>
<dbReference type="InterPro" id="IPR007201">
    <property type="entry name" value="Mei2-like_Rrm_C"/>
</dbReference>
<evidence type="ECO:0000259" key="4">
    <source>
        <dbReference type="PROSITE" id="PS50102"/>
    </source>
</evidence>
<dbReference type="EMBL" id="MU839832">
    <property type="protein sequence ID" value="KAK1756242.1"/>
    <property type="molecule type" value="Genomic_DNA"/>
</dbReference>
<sequence>MAQAKETSFNPSSPHSSSAGGDSYKHEGTPDTRLTAFSPEESSARSAKLMKNLGLATSSESKASTANAKSGDGFNGNQNASEKDPFISASTTAAKVEQKLSPTASAFRPLTIPMVAHGSLNAQANNGVNSSSALQSTSYPAASGFSSELGISRYIALSSSDKPVATGDVENYLMGLEQQLNFAYSGKCSLVPSGGKVYIRATNVQYARAVRESIGYSVGGWRADYISASEFYNIVNPGGYFEVAPEGQVQIWVQGGDASTMSPAEVEELVLKLLQKEGDVVAFRRQSEQGTYPFKALVEFADLDIAVSAISKYNGARMPGFQLWVSRPEPNVMTPVRNSGQSSSKTPVQDMTNMFQGMNMSGTPQPSTGGSIGRHLQSPLGPHMSQQPVMYQPVLYQSPYVLDQTPTRRHSGAPVAPMTPIPGGMPMMGPIFTPPSTPLTLTSDYTSPRGMMGYGRQDNRRQYATRVNRSPYHVSGSHHNQVDVNRIRDGIDVRTTIMLRNIPNKVNQAMLKDIVDQSSWGKYDFMYLRIDFANDCNVGYAFINFVDPLHIIDFVNARANQRWNCFKSDKVAEVSYATIQGKDCLVQKFRNSSVMLEAPHYRPKLYYTCNGPMPELAGQEEPFPEPDNQSKMKRSCENAEHVGLFTPNAGQHFRDEQRRRRSQYDRGTRLAALEEYDYDAQIQQQSPFMPLGH</sequence>
<dbReference type="InterPro" id="IPR000504">
    <property type="entry name" value="RRM_dom"/>
</dbReference>
<keyword evidence="1 2" id="KW-0694">RNA-binding</keyword>
<dbReference type="InterPro" id="IPR034862">
    <property type="entry name" value="Fungal_Mei2-like_RRM3"/>
</dbReference>
<dbReference type="AlphaFoldDB" id="A0AAJ0BDX5"/>
<protein>
    <submittedName>
        <fullName evidence="5">RNA recognition motif 2-domain-containing protein</fullName>
    </submittedName>
</protein>
<evidence type="ECO:0000256" key="1">
    <source>
        <dbReference type="ARBA" id="ARBA00022884"/>
    </source>
</evidence>
<dbReference type="SUPFAM" id="SSF54928">
    <property type="entry name" value="RNA-binding domain, RBD"/>
    <property type="match status" value="1"/>
</dbReference>
<dbReference type="Proteomes" id="UP001239445">
    <property type="component" value="Unassembled WGS sequence"/>
</dbReference>
<name>A0AAJ0BDX5_9PEZI</name>
<feature type="region of interest" description="Disordered" evidence="3">
    <location>
        <begin position="1"/>
        <end position="84"/>
    </location>
</feature>
<feature type="compositionally biased region" description="Low complexity" evidence="3">
    <location>
        <begin position="8"/>
        <end position="22"/>
    </location>
</feature>
<dbReference type="CDD" id="cd12532">
    <property type="entry name" value="RRM3_MEI2_fungi"/>
    <property type="match status" value="1"/>
</dbReference>
<feature type="domain" description="RRM" evidence="4">
    <location>
        <begin position="495"/>
        <end position="579"/>
    </location>
</feature>